<protein>
    <submittedName>
        <fullName evidence="2">Uncharacterized protein</fullName>
    </submittedName>
</protein>
<evidence type="ECO:0000256" key="1">
    <source>
        <dbReference type="SAM" id="Phobius"/>
    </source>
</evidence>
<feature type="transmembrane region" description="Helical" evidence="1">
    <location>
        <begin position="6"/>
        <end position="28"/>
    </location>
</feature>
<name>A0A8D8XDC3_9HEMI</name>
<feature type="transmembrane region" description="Helical" evidence="1">
    <location>
        <begin position="40"/>
        <end position="60"/>
    </location>
</feature>
<keyword evidence="1" id="KW-0472">Membrane</keyword>
<dbReference type="AlphaFoldDB" id="A0A8D8XDC3"/>
<organism evidence="2">
    <name type="scientific">Cacopsylla melanoneura</name>
    <dbReference type="NCBI Taxonomy" id="428564"/>
    <lineage>
        <taxon>Eukaryota</taxon>
        <taxon>Metazoa</taxon>
        <taxon>Ecdysozoa</taxon>
        <taxon>Arthropoda</taxon>
        <taxon>Hexapoda</taxon>
        <taxon>Insecta</taxon>
        <taxon>Pterygota</taxon>
        <taxon>Neoptera</taxon>
        <taxon>Paraneoptera</taxon>
        <taxon>Hemiptera</taxon>
        <taxon>Sternorrhyncha</taxon>
        <taxon>Psylloidea</taxon>
        <taxon>Psyllidae</taxon>
        <taxon>Psyllinae</taxon>
        <taxon>Cacopsylla</taxon>
    </lineage>
</organism>
<accession>A0A8D8XDC3</accession>
<reference evidence="2" key="1">
    <citation type="submission" date="2021-05" db="EMBL/GenBank/DDBJ databases">
        <authorList>
            <person name="Alioto T."/>
            <person name="Alioto T."/>
            <person name="Gomez Garrido J."/>
        </authorList>
    </citation>
    <scope>NUCLEOTIDE SEQUENCE</scope>
</reference>
<keyword evidence="1" id="KW-0812">Transmembrane</keyword>
<dbReference type="EMBL" id="HBUF01310251">
    <property type="protein sequence ID" value="CAG6693013.1"/>
    <property type="molecule type" value="Transcribed_RNA"/>
</dbReference>
<proteinExistence type="predicted"/>
<sequence>MSKLGIMGLMGPIYLLIPFYLSYLLDIIQNLQLLNGVREIILCFYFYFFLSFSLLIKLTYKTIYVTKFCIFFELYQLPIGRYVYLPDLPISTPILYFKKVFTQKVFKVFILAGERKMLPLKLALHSLLNDKIFR</sequence>
<keyword evidence="1" id="KW-1133">Transmembrane helix</keyword>
<evidence type="ECO:0000313" key="2">
    <source>
        <dbReference type="EMBL" id="CAG6693013.1"/>
    </source>
</evidence>